<sequence length="222" mass="23926">MTREEERLQVCFPLASFPKGKWGVQLSKGHVNDEGRLGYCLEQFFLAGQTAPSGPAADRLSGPRSSLGIPQDHEMLRGTRSPAHAAGEFLKMEKEDPEIWGYNIPAASLTARAWGRCGHYRSRSPEGIPSGLVKAQLCLGRQPPCDAASVPPLVLRAKVCFPIPGCIFLYPKITPSQDRPAGSSRAHLSQVRGELAAWLVEGWAPAPFNSINIRSAAAGPSS</sequence>
<protein>
    <submittedName>
        <fullName evidence="1">Uncharacterized protein</fullName>
    </submittedName>
</protein>
<organism evidence="1 2">
    <name type="scientific">Sphaerodactylus townsendi</name>
    <dbReference type="NCBI Taxonomy" id="933632"/>
    <lineage>
        <taxon>Eukaryota</taxon>
        <taxon>Metazoa</taxon>
        <taxon>Chordata</taxon>
        <taxon>Craniata</taxon>
        <taxon>Vertebrata</taxon>
        <taxon>Euteleostomi</taxon>
        <taxon>Lepidosauria</taxon>
        <taxon>Squamata</taxon>
        <taxon>Bifurcata</taxon>
        <taxon>Gekkota</taxon>
        <taxon>Sphaerodactylidae</taxon>
        <taxon>Sphaerodactylus</taxon>
    </lineage>
</organism>
<comment type="caution">
    <text evidence="1">The sequence shown here is derived from an EMBL/GenBank/DDBJ whole genome shotgun (WGS) entry which is preliminary data.</text>
</comment>
<name>A0ACB8EF48_9SAUR</name>
<evidence type="ECO:0000313" key="2">
    <source>
        <dbReference type="Proteomes" id="UP000827872"/>
    </source>
</evidence>
<evidence type="ECO:0000313" key="1">
    <source>
        <dbReference type="EMBL" id="KAH7991108.1"/>
    </source>
</evidence>
<proteinExistence type="predicted"/>
<dbReference type="EMBL" id="CM037616">
    <property type="protein sequence ID" value="KAH7991108.1"/>
    <property type="molecule type" value="Genomic_DNA"/>
</dbReference>
<dbReference type="Proteomes" id="UP000827872">
    <property type="component" value="Linkage Group LG03"/>
</dbReference>
<reference evidence="1" key="1">
    <citation type="submission" date="2021-08" db="EMBL/GenBank/DDBJ databases">
        <title>The first chromosome-level gecko genome reveals the dynamic sex chromosomes of Neotropical dwarf geckos (Sphaerodactylidae: Sphaerodactylus).</title>
        <authorList>
            <person name="Pinto B.J."/>
            <person name="Keating S.E."/>
            <person name="Gamble T."/>
        </authorList>
    </citation>
    <scope>NUCLEOTIDE SEQUENCE</scope>
    <source>
        <strain evidence="1">TG3544</strain>
    </source>
</reference>
<accession>A0ACB8EF48</accession>
<keyword evidence="2" id="KW-1185">Reference proteome</keyword>
<gene>
    <name evidence="1" type="ORF">K3G42_001200</name>
</gene>